<sequence>MSRTKFRIKRIIRRIANEVLSAEVPRSEAESVEVDEPMDPEELEVLYFKDNKNYARPIPGAGPIPRFFNIESRPGGRFKCPKCRMIVSNYEDALRVVIRVNSQYGKYIAVAFNEKGESLLNMTTTSVAEIVERHKTWSGLDYQ</sequence>
<dbReference type="Proteomes" id="UP000046392">
    <property type="component" value="Unplaced"/>
</dbReference>
<evidence type="ECO:0000313" key="1">
    <source>
        <dbReference type="Proteomes" id="UP000046392"/>
    </source>
</evidence>
<dbReference type="WBParaSite" id="SPAL_0000890900.1">
    <property type="protein sequence ID" value="SPAL_0000890900.1"/>
    <property type="gene ID" value="SPAL_0000890900"/>
</dbReference>
<dbReference type="Gene3D" id="2.40.50.140">
    <property type="entry name" value="Nucleic acid-binding proteins"/>
    <property type="match status" value="1"/>
</dbReference>
<proteinExistence type="predicted"/>
<accession>A0A0N5BSR7</accession>
<dbReference type="InterPro" id="IPR012340">
    <property type="entry name" value="NA-bd_OB-fold"/>
</dbReference>
<name>A0A0N5BSR7_STREA</name>
<dbReference type="SUPFAM" id="SSF50249">
    <property type="entry name" value="Nucleic acid-binding proteins"/>
    <property type="match status" value="1"/>
</dbReference>
<protein>
    <submittedName>
        <fullName evidence="2">Transposase</fullName>
    </submittedName>
</protein>
<organism evidence="1 2">
    <name type="scientific">Strongyloides papillosus</name>
    <name type="common">Intestinal threadworm</name>
    <dbReference type="NCBI Taxonomy" id="174720"/>
    <lineage>
        <taxon>Eukaryota</taxon>
        <taxon>Metazoa</taxon>
        <taxon>Ecdysozoa</taxon>
        <taxon>Nematoda</taxon>
        <taxon>Chromadorea</taxon>
        <taxon>Rhabditida</taxon>
        <taxon>Tylenchina</taxon>
        <taxon>Panagrolaimomorpha</taxon>
        <taxon>Strongyloidoidea</taxon>
        <taxon>Strongyloididae</taxon>
        <taxon>Strongyloides</taxon>
    </lineage>
</organism>
<dbReference type="AlphaFoldDB" id="A0A0N5BSR7"/>
<reference evidence="2" key="1">
    <citation type="submission" date="2017-02" db="UniProtKB">
        <authorList>
            <consortium name="WormBaseParasite"/>
        </authorList>
    </citation>
    <scope>IDENTIFICATION</scope>
</reference>
<keyword evidence="1" id="KW-1185">Reference proteome</keyword>
<evidence type="ECO:0000313" key="2">
    <source>
        <dbReference type="WBParaSite" id="SPAL_0000890900.1"/>
    </source>
</evidence>